<dbReference type="GO" id="GO:0016887">
    <property type="term" value="F:ATP hydrolysis activity"/>
    <property type="evidence" value="ECO:0007669"/>
    <property type="project" value="InterPro"/>
</dbReference>
<dbReference type="InterPro" id="IPR003439">
    <property type="entry name" value="ABC_transporter-like_ATP-bd"/>
</dbReference>
<dbReference type="SMART" id="SM00382">
    <property type="entry name" value="AAA"/>
    <property type="match status" value="1"/>
</dbReference>
<reference evidence="6" key="1">
    <citation type="submission" date="2017-02" db="EMBL/GenBank/DDBJ databases">
        <title>Delineation of Paenibacillus larvae strains originating from foulbrood outbreaks.</title>
        <authorList>
            <person name="Beims H."/>
            <person name="Bunk B."/>
            <person name="Sproeer C."/>
            <person name="Mohr K.I."/>
            <person name="Pradella S."/>
            <person name="Guenther G."/>
            <person name="Rohde M."/>
            <person name="von der Ohe W."/>
            <person name="Steinert M."/>
        </authorList>
    </citation>
    <scope>NUCLEOTIDE SEQUENCE [LARGE SCALE GENOMIC DNA]</scope>
    <source>
        <strain evidence="6">Eric_III</strain>
    </source>
</reference>
<dbReference type="GO" id="GO:0005524">
    <property type="term" value="F:ATP binding"/>
    <property type="evidence" value="ECO:0007669"/>
    <property type="project" value="UniProtKB-KW"/>
</dbReference>
<sequence>MLYPFLHWPTSNGRKCKIFFSKIKIKLYIYSFLIKNYGDFTAVNNISLRIEEGEIFGLLGPNGAGKSTIVSMISTILFPTSGEIKVDNKVLGKSPREIKKIMGIVPQDLALYQQLTAKENLHFFGSLYGISGKQLKKRADEVLDIIELQDKRNQDVSTFSGGMKRRVNIGVALMNNPKLLILDEPTVGIDPQSRNHILETVKKLNEERGMTVIYTSHYMEEVEFLCKRVAIIDHGSLIALGTKEELKESLPLRDTIIVKFSENSPELLNNLEKIQGVEKVTVESNQIRMLVSTKIDVLDLVDDLKKLGVPIISFSFEEVNLESIFLQITGKTLRE</sequence>
<evidence type="ECO:0000256" key="2">
    <source>
        <dbReference type="ARBA" id="ARBA00022741"/>
    </source>
</evidence>
<gene>
    <name evidence="5" type="primary">potA_1</name>
    <name evidence="5" type="ORF">ERICIII_04036</name>
</gene>
<feature type="domain" description="ABC transporter" evidence="4">
    <location>
        <begin position="23"/>
        <end position="259"/>
    </location>
</feature>
<proteinExistence type="predicted"/>
<keyword evidence="1" id="KW-0813">Transport</keyword>
<dbReference type="InterPro" id="IPR003593">
    <property type="entry name" value="AAA+_ATPase"/>
</dbReference>
<dbReference type="InterPro" id="IPR027417">
    <property type="entry name" value="P-loop_NTPase"/>
</dbReference>
<dbReference type="Proteomes" id="UP000239833">
    <property type="component" value="Chromosome"/>
</dbReference>
<dbReference type="Pfam" id="PF00005">
    <property type="entry name" value="ABC_tran"/>
    <property type="match status" value="1"/>
</dbReference>
<dbReference type="InterPro" id="IPR025302">
    <property type="entry name" value="DrrA1/2-like_C"/>
</dbReference>
<dbReference type="AlphaFoldDB" id="A0A2L1U599"/>
<dbReference type="Pfam" id="PF13732">
    <property type="entry name" value="DrrA1-3_C"/>
    <property type="match status" value="1"/>
</dbReference>
<dbReference type="PROSITE" id="PS50893">
    <property type="entry name" value="ABC_TRANSPORTER_2"/>
    <property type="match status" value="1"/>
</dbReference>
<dbReference type="InterPro" id="IPR017871">
    <property type="entry name" value="ABC_transporter-like_CS"/>
</dbReference>
<accession>A0A2L1U599</accession>
<dbReference type="PANTHER" id="PTHR43582:SF2">
    <property type="entry name" value="LINEARMYCIN RESISTANCE ATP-BINDING PROTEIN LNRL"/>
    <property type="match status" value="1"/>
</dbReference>
<evidence type="ECO:0000256" key="3">
    <source>
        <dbReference type="ARBA" id="ARBA00022840"/>
    </source>
</evidence>
<dbReference type="EMBL" id="CP019655">
    <property type="protein sequence ID" value="AVF28119.1"/>
    <property type="molecule type" value="Genomic_DNA"/>
</dbReference>
<evidence type="ECO:0000259" key="4">
    <source>
        <dbReference type="PROSITE" id="PS50893"/>
    </source>
</evidence>
<dbReference type="PROSITE" id="PS00211">
    <property type="entry name" value="ABC_TRANSPORTER_1"/>
    <property type="match status" value="1"/>
</dbReference>
<evidence type="ECO:0000256" key="1">
    <source>
        <dbReference type="ARBA" id="ARBA00022448"/>
    </source>
</evidence>
<organism evidence="5 6">
    <name type="scientific">Paenibacillus larvae subsp. larvae</name>
    <dbReference type="NCBI Taxonomy" id="147375"/>
    <lineage>
        <taxon>Bacteria</taxon>
        <taxon>Bacillati</taxon>
        <taxon>Bacillota</taxon>
        <taxon>Bacilli</taxon>
        <taxon>Bacillales</taxon>
        <taxon>Paenibacillaceae</taxon>
        <taxon>Paenibacillus</taxon>
    </lineage>
</organism>
<name>A0A2L1U599_9BACL</name>
<evidence type="ECO:0000313" key="6">
    <source>
        <dbReference type="Proteomes" id="UP000239833"/>
    </source>
</evidence>
<keyword evidence="2" id="KW-0547">Nucleotide-binding</keyword>
<dbReference type="SUPFAM" id="SSF52540">
    <property type="entry name" value="P-loop containing nucleoside triphosphate hydrolases"/>
    <property type="match status" value="1"/>
</dbReference>
<dbReference type="PANTHER" id="PTHR43582">
    <property type="entry name" value="LINEARMYCIN RESISTANCE ATP-BINDING PROTEIN LNRL"/>
    <property type="match status" value="1"/>
</dbReference>
<evidence type="ECO:0000313" key="5">
    <source>
        <dbReference type="EMBL" id="AVF28119.1"/>
    </source>
</evidence>
<keyword evidence="3 5" id="KW-0067">ATP-binding</keyword>
<dbReference type="Gene3D" id="3.40.50.300">
    <property type="entry name" value="P-loop containing nucleotide triphosphate hydrolases"/>
    <property type="match status" value="1"/>
</dbReference>
<protein>
    <submittedName>
        <fullName evidence="5">Spermidine/putrescine import ATP-binding protein potA</fullName>
    </submittedName>
</protein>